<feature type="domain" description="Formyl transferase C-terminal" evidence="3">
    <location>
        <begin position="250"/>
        <end position="358"/>
    </location>
</feature>
<accession>A0ABQ8PV70</accession>
<dbReference type="Pfam" id="PF02911">
    <property type="entry name" value="Formyl_trans_C"/>
    <property type="match status" value="1"/>
</dbReference>
<dbReference type="SUPFAM" id="SSF53328">
    <property type="entry name" value="Formyltransferase"/>
    <property type="match status" value="1"/>
</dbReference>
<dbReference type="PANTHER" id="PTHR11138:SF5">
    <property type="entry name" value="METHIONYL-TRNA FORMYLTRANSFERASE, MITOCHONDRIAL"/>
    <property type="match status" value="1"/>
</dbReference>
<dbReference type="Pfam" id="PF00551">
    <property type="entry name" value="Formyl_trans_N"/>
    <property type="match status" value="1"/>
</dbReference>
<comment type="caution">
    <text evidence="4">The sequence shown here is derived from an EMBL/GenBank/DDBJ whole genome shotgun (WGS) entry which is preliminary data.</text>
</comment>
<dbReference type="GO" id="GO:0004479">
    <property type="term" value="F:methionyl-tRNA formyltransferase activity"/>
    <property type="evidence" value="ECO:0007669"/>
    <property type="project" value="UniProtKB-EC"/>
</dbReference>
<sequence>MRPLKAPMLGTYWVSFFTTTKVSLAKKGLNVLFFGVDKYDAVYLKRLISARKGTTPLIRHLAVVTVSPKERVSGSNKDTLWRGEVDKLAEENMLTTHYIHSSQINDWPVPVIREGGSVDTFNIAIVGNFSTQLPQNIVKHFSLGALDIHHSLLPKHRGPMPVEAAIMNNDEVTGVTICEYRVHKFNAGYILAQVPLTLTSTSLRSKIYEALSDIGKELLIKVLNNLDYVRENKIQQDEYEATYTQIYRPPDAKIIWEKMTAEEIVRRHRAFYGKLIMHTIWRKKNKMHPLLLLEMSLPDKESKPISPDYHLRPPGTLFFQRKVPYLETLCIDGSRVLIHKLRIQNRKVFDGPGFKNGYLRVSGALRMLTNPVDAYKPTPAFGYPPGVEPPKTRASSESRVQEERQTKEGKVEENPAPELEIHSEEAKLIAARKKPIKTGLNHTWDDITP</sequence>
<feature type="region of interest" description="Disordered" evidence="1">
    <location>
        <begin position="380"/>
        <end position="422"/>
    </location>
</feature>
<feature type="compositionally biased region" description="Basic and acidic residues" evidence="1">
    <location>
        <begin position="390"/>
        <end position="422"/>
    </location>
</feature>
<keyword evidence="4" id="KW-0808">Transferase</keyword>
<evidence type="ECO:0000313" key="5">
    <source>
        <dbReference type="Proteomes" id="UP001151295"/>
    </source>
</evidence>
<dbReference type="PANTHER" id="PTHR11138">
    <property type="entry name" value="METHIONYL-TRNA FORMYLTRANSFERASE"/>
    <property type="match status" value="1"/>
</dbReference>
<dbReference type="Gene3D" id="3.40.50.12230">
    <property type="match status" value="1"/>
</dbReference>
<name>A0ABQ8PV70_9FUNG</name>
<protein>
    <submittedName>
        <fullName evidence="4">Methionyl-tRNA formyltransferase</fullName>
        <ecNumber evidence="4">2.1.2.9</ecNumber>
    </submittedName>
</protein>
<evidence type="ECO:0000259" key="3">
    <source>
        <dbReference type="Pfam" id="PF02911"/>
    </source>
</evidence>
<dbReference type="InterPro" id="IPR002376">
    <property type="entry name" value="Formyl_transf_N"/>
</dbReference>
<evidence type="ECO:0000259" key="2">
    <source>
        <dbReference type="Pfam" id="PF00551"/>
    </source>
</evidence>
<organism evidence="4 5">
    <name type="scientific">Coemansia umbellata</name>
    <dbReference type="NCBI Taxonomy" id="1424467"/>
    <lineage>
        <taxon>Eukaryota</taxon>
        <taxon>Fungi</taxon>
        <taxon>Fungi incertae sedis</taxon>
        <taxon>Zoopagomycota</taxon>
        <taxon>Kickxellomycotina</taxon>
        <taxon>Kickxellomycetes</taxon>
        <taxon>Kickxellales</taxon>
        <taxon>Kickxellaceae</taxon>
        <taxon>Coemansia</taxon>
    </lineage>
</organism>
<dbReference type="EC" id="2.1.2.9" evidence="4"/>
<dbReference type="InterPro" id="IPR005793">
    <property type="entry name" value="Formyl_trans_C"/>
</dbReference>
<keyword evidence="5" id="KW-1185">Reference proteome</keyword>
<evidence type="ECO:0000313" key="4">
    <source>
        <dbReference type="EMBL" id="KAJ1994984.1"/>
    </source>
</evidence>
<feature type="domain" description="Formyl transferase N-terminal" evidence="2">
    <location>
        <begin position="123"/>
        <end position="223"/>
    </location>
</feature>
<reference evidence="4" key="1">
    <citation type="submission" date="2022-07" db="EMBL/GenBank/DDBJ databases">
        <title>Phylogenomic reconstructions and comparative analyses of Kickxellomycotina fungi.</title>
        <authorList>
            <person name="Reynolds N.K."/>
            <person name="Stajich J.E."/>
            <person name="Barry K."/>
            <person name="Grigoriev I.V."/>
            <person name="Crous P."/>
            <person name="Smith M.E."/>
        </authorList>
    </citation>
    <scope>NUCLEOTIDE SEQUENCE</scope>
    <source>
        <strain evidence="4">BCRC 34882</strain>
    </source>
</reference>
<proteinExistence type="predicted"/>
<dbReference type="Proteomes" id="UP001151295">
    <property type="component" value="Unassembled WGS sequence"/>
</dbReference>
<dbReference type="InterPro" id="IPR036477">
    <property type="entry name" value="Formyl_transf_N_sf"/>
</dbReference>
<dbReference type="EMBL" id="JANBQD010000009">
    <property type="protein sequence ID" value="KAJ1994984.1"/>
    <property type="molecule type" value="Genomic_DNA"/>
</dbReference>
<evidence type="ECO:0000256" key="1">
    <source>
        <dbReference type="SAM" id="MobiDB-lite"/>
    </source>
</evidence>
<gene>
    <name evidence="4" type="primary">FMT1_1</name>
    <name evidence="4" type="ORF">EDC05_001360</name>
</gene>